<evidence type="ECO:0000256" key="4">
    <source>
        <dbReference type="ARBA" id="ARBA00022475"/>
    </source>
</evidence>
<dbReference type="InterPro" id="IPR027417">
    <property type="entry name" value="P-loop_NTPase"/>
</dbReference>
<feature type="transmembrane region" description="Helical" evidence="11">
    <location>
        <begin position="274"/>
        <end position="295"/>
    </location>
</feature>
<feature type="transmembrane region" description="Helical" evidence="11">
    <location>
        <begin position="81"/>
        <end position="101"/>
    </location>
</feature>
<keyword evidence="6 11" id="KW-0812">Transmembrane</keyword>
<dbReference type="FunFam" id="3.40.50.300:FF:000221">
    <property type="entry name" value="Multidrug ABC transporter ATP-binding protein"/>
    <property type="match status" value="1"/>
</dbReference>
<evidence type="ECO:0000259" key="12">
    <source>
        <dbReference type="PROSITE" id="PS50893"/>
    </source>
</evidence>
<sequence length="603" mass="64315">MNEITRITAPPRPPKPSAIGARPIAAGEAWPLAKRLWRDYLHTHRNTLLLTLVAVAFVAASTSLYPLIINWAFDSFAAKSTWAITTLPFLILVASCGKAASLYSQVALTQRVVTRVETDMQKDLYGHLVSADLAQIAAESPAAWTQRFTTDLLYVRLALTRVTGVLVRDGLTIVALFATMIYLDWVLSLIAGVILPLALIPVSRIGKRLRRVSRSTQEETGGMASLTSETFAAARVVKTYRLEDYLGRRADRVFESLRTLRLNAALQKGRMEPVLEALGGVAVTVILLVIGWRILSGDSTVGEFSGFLGALLIAAQPIRALGNLSAVVQEGFAALSRYYAVLDTRPTVTDRPGAVAVALGPDPVRFEGVTFGYRPGASALHGVAFEAAGGATTAIVGRSGAGKSTIFNLIPRLYEPSKGRILIGDTDIGAMTIDSLRSQIAVVSQDVVLFNDTVAANIALGREGASRADIEAAAHLAGAHDFIAQHAEGYDASVGERGGNFSGGERQRIALARAFLKDAPILLLDEATSALDAESEAAVRAALARLATGRTTLVIAHRLATVRAAEKIIVLDAGRIAETGTHAELVAADGLYARFHRLQLAED</sequence>
<feature type="transmembrane region" description="Helical" evidence="11">
    <location>
        <begin position="189"/>
        <end position="206"/>
    </location>
</feature>
<keyword evidence="4" id="KW-1003">Cell membrane</keyword>
<keyword evidence="5" id="KW-0762">Sugar transport</keyword>
<dbReference type="Gene3D" id="1.20.1560.10">
    <property type="entry name" value="ABC transporter type 1, transmembrane domain"/>
    <property type="match status" value="1"/>
</dbReference>
<dbReference type="Pfam" id="PF00664">
    <property type="entry name" value="ABC_membrane"/>
    <property type="match status" value="1"/>
</dbReference>
<dbReference type="InterPro" id="IPR011527">
    <property type="entry name" value="ABC1_TM_dom"/>
</dbReference>
<dbReference type="GO" id="GO:0005524">
    <property type="term" value="F:ATP binding"/>
    <property type="evidence" value="ECO:0007669"/>
    <property type="project" value="UniProtKB-KW"/>
</dbReference>
<comment type="similarity">
    <text evidence="2">Belongs to the ABC transporter superfamily.</text>
</comment>
<feature type="domain" description="ABC transporter" evidence="12">
    <location>
        <begin position="364"/>
        <end position="598"/>
    </location>
</feature>
<evidence type="ECO:0000256" key="11">
    <source>
        <dbReference type="SAM" id="Phobius"/>
    </source>
</evidence>
<dbReference type="InterPro" id="IPR003439">
    <property type="entry name" value="ABC_transporter-like_ATP-bd"/>
</dbReference>
<evidence type="ECO:0000256" key="10">
    <source>
        <dbReference type="ARBA" id="ARBA00023136"/>
    </source>
</evidence>
<evidence type="ECO:0000256" key="7">
    <source>
        <dbReference type="ARBA" id="ARBA00022741"/>
    </source>
</evidence>
<dbReference type="SMART" id="SM00382">
    <property type="entry name" value="AAA"/>
    <property type="match status" value="1"/>
</dbReference>
<evidence type="ECO:0000256" key="5">
    <source>
        <dbReference type="ARBA" id="ARBA00022597"/>
    </source>
</evidence>
<dbReference type="CDD" id="cd18552">
    <property type="entry name" value="ABC_6TM_MsbA_like"/>
    <property type="match status" value="1"/>
</dbReference>
<keyword evidence="3" id="KW-0813">Transport</keyword>
<keyword evidence="8 14" id="KW-0067">ATP-binding</keyword>
<dbReference type="InterPro" id="IPR003593">
    <property type="entry name" value="AAA+_ATPase"/>
</dbReference>
<evidence type="ECO:0000256" key="2">
    <source>
        <dbReference type="ARBA" id="ARBA00005417"/>
    </source>
</evidence>
<organism evidence="14 15">
    <name type="scientific">Acuticoccus mangrovi</name>
    <dbReference type="NCBI Taxonomy" id="2796142"/>
    <lineage>
        <taxon>Bacteria</taxon>
        <taxon>Pseudomonadati</taxon>
        <taxon>Pseudomonadota</taxon>
        <taxon>Alphaproteobacteria</taxon>
        <taxon>Hyphomicrobiales</taxon>
        <taxon>Amorphaceae</taxon>
        <taxon>Acuticoccus</taxon>
    </lineage>
</organism>
<keyword evidence="9 11" id="KW-1133">Transmembrane helix</keyword>
<evidence type="ECO:0000256" key="6">
    <source>
        <dbReference type="ARBA" id="ARBA00022692"/>
    </source>
</evidence>
<name>A0A934IPF3_9HYPH</name>
<keyword evidence="7" id="KW-0547">Nucleotide-binding</keyword>
<evidence type="ECO:0000313" key="14">
    <source>
        <dbReference type="EMBL" id="MBJ3776153.1"/>
    </source>
</evidence>
<dbReference type="SUPFAM" id="SSF52540">
    <property type="entry name" value="P-loop containing nucleoside triphosphate hydrolases"/>
    <property type="match status" value="1"/>
</dbReference>
<dbReference type="InterPro" id="IPR017871">
    <property type="entry name" value="ABC_transporter-like_CS"/>
</dbReference>
<feature type="domain" description="ABC transmembrane type-1" evidence="13">
    <location>
        <begin position="49"/>
        <end position="330"/>
    </location>
</feature>
<dbReference type="PROSITE" id="PS50893">
    <property type="entry name" value="ABC_TRANSPORTER_2"/>
    <property type="match status" value="1"/>
</dbReference>
<feature type="transmembrane region" description="Helical" evidence="11">
    <location>
        <begin position="165"/>
        <end position="183"/>
    </location>
</feature>
<keyword evidence="15" id="KW-1185">Reference proteome</keyword>
<evidence type="ECO:0000256" key="9">
    <source>
        <dbReference type="ARBA" id="ARBA00022989"/>
    </source>
</evidence>
<dbReference type="InterPro" id="IPR036640">
    <property type="entry name" value="ABC1_TM_sf"/>
</dbReference>
<dbReference type="AlphaFoldDB" id="A0A934IPF3"/>
<dbReference type="GO" id="GO:0005886">
    <property type="term" value="C:plasma membrane"/>
    <property type="evidence" value="ECO:0007669"/>
    <property type="project" value="UniProtKB-SubCell"/>
</dbReference>
<dbReference type="PANTHER" id="PTHR43394">
    <property type="entry name" value="ATP-DEPENDENT PERMEASE MDL1, MITOCHONDRIAL"/>
    <property type="match status" value="1"/>
</dbReference>
<feature type="transmembrane region" description="Helical" evidence="11">
    <location>
        <begin position="48"/>
        <end position="69"/>
    </location>
</feature>
<dbReference type="GO" id="GO:0016887">
    <property type="term" value="F:ATP hydrolysis activity"/>
    <property type="evidence" value="ECO:0007669"/>
    <property type="project" value="InterPro"/>
</dbReference>
<dbReference type="GO" id="GO:0015421">
    <property type="term" value="F:ABC-type oligopeptide transporter activity"/>
    <property type="evidence" value="ECO:0007669"/>
    <property type="project" value="TreeGrafter"/>
</dbReference>
<dbReference type="PANTHER" id="PTHR43394:SF1">
    <property type="entry name" value="ATP-BINDING CASSETTE SUB-FAMILY B MEMBER 10, MITOCHONDRIAL"/>
    <property type="match status" value="1"/>
</dbReference>
<dbReference type="InterPro" id="IPR039421">
    <property type="entry name" value="Type_1_exporter"/>
</dbReference>
<gene>
    <name evidence="14" type="ORF">JCR33_10670</name>
</gene>
<dbReference type="Proteomes" id="UP000609531">
    <property type="component" value="Unassembled WGS sequence"/>
</dbReference>
<dbReference type="PROSITE" id="PS00211">
    <property type="entry name" value="ABC_TRANSPORTER_1"/>
    <property type="match status" value="1"/>
</dbReference>
<dbReference type="PROSITE" id="PS50929">
    <property type="entry name" value="ABC_TM1F"/>
    <property type="match status" value="1"/>
</dbReference>
<protein>
    <submittedName>
        <fullName evidence="14">ABC transporter ATP-binding protein</fullName>
    </submittedName>
</protein>
<dbReference type="SUPFAM" id="SSF90123">
    <property type="entry name" value="ABC transporter transmembrane region"/>
    <property type="match status" value="1"/>
</dbReference>
<proteinExistence type="inferred from homology"/>
<keyword evidence="10 11" id="KW-0472">Membrane</keyword>
<evidence type="ECO:0000256" key="3">
    <source>
        <dbReference type="ARBA" id="ARBA00022448"/>
    </source>
</evidence>
<dbReference type="Pfam" id="PF00005">
    <property type="entry name" value="ABC_tran"/>
    <property type="match status" value="1"/>
</dbReference>
<comment type="caution">
    <text evidence="14">The sequence shown here is derived from an EMBL/GenBank/DDBJ whole genome shotgun (WGS) entry which is preliminary data.</text>
</comment>
<evidence type="ECO:0000256" key="1">
    <source>
        <dbReference type="ARBA" id="ARBA00004651"/>
    </source>
</evidence>
<reference evidence="14" key="1">
    <citation type="submission" date="2020-12" db="EMBL/GenBank/DDBJ databases">
        <title>Bacterial taxonomy.</title>
        <authorList>
            <person name="Pan X."/>
        </authorList>
    </citation>
    <scope>NUCLEOTIDE SEQUENCE</scope>
    <source>
        <strain evidence="14">B2012</strain>
    </source>
</reference>
<dbReference type="EMBL" id="JAEKJA010000007">
    <property type="protein sequence ID" value="MBJ3776153.1"/>
    <property type="molecule type" value="Genomic_DNA"/>
</dbReference>
<accession>A0A934IPF3</accession>
<comment type="subcellular location">
    <subcellularLocation>
        <location evidence="1">Cell membrane</location>
        <topology evidence="1">Multi-pass membrane protein</topology>
    </subcellularLocation>
</comment>
<dbReference type="RefSeq" id="WP_198882031.1">
    <property type="nucleotide sequence ID" value="NZ_JAEKJA010000007.1"/>
</dbReference>
<evidence type="ECO:0000256" key="8">
    <source>
        <dbReference type="ARBA" id="ARBA00022840"/>
    </source>
</evidence>
<evidence type="ECO:0000259" key="13">
    <source>
        <dbReference type="PROSITE" id="PS50929"/>
    </source>
</evidence>
<evidence type="ECO:0000313" key="15">
    <source>
        <dbReference type="Proteomes" id="UP000609531"/>
    </source>
</evidence>
<dbReference type="Gene3D" id="3.40.50.300">
    <property type="entry name" value="P-loop containing nucleotide triphosphate hydrolases"/>
    <property type="match status" value="1"/>
</dbReference>